<dbReference type="Proteomes" id="UP001501727">
    <property type="component" value="Unassembled WGS sequence"/>
</dbReference>
<gene>
    <name evidence="2" type="ORF">GCM10022229_22460</name>
</gene>
<sequence length="226" mass="24554">MRFILRTLVLLSVLLVSACVQQTRTTLEVDGGRLFLLGTFDHGTYKAVLDTLDAHPEVDTLVFTANGGSVDDECTLDLGREIRRRGINTHLIEGGVLASGGVSLFLAGSERTAEATPLLGVHSWQHCSQSGEQPATCRDASDYPANDEQHLLHKRYISEMLGSDAFYWHSIRAAPSNSIHWLTDSELEAFGLSRPSGDTVSLPASLHAEFLKELEGVCGECTRDGA</sequence>
<evidence type="ECO:0000256" key="1">
    <source>
        <dbReference type="SAM" id="SignalP"/>
    </source>
</evidence>
<protein>
    <recommendedName>
        <fullName evidence="4">Alpha/beta hydrolase</fullName>
    </recommendedName>
</protein>
<evidence type="ECO:0008006" key="4">
    <source>
        <dbReference type="Google" id="ProtNLM"/>
    </source>
</evidence>
<dbReference type="SUPFAM" id="SSF52096">
    <property type="entry name" value="ClpP/crotonase"/>
    <property type="match status" value="1"/>
</dbReference>
<accession>A0ABP7MQH2</accession>
<keyword evidence="3" id="KW-1185">Reference proteome</keyword>
<proteinExistence type="predicted"/>
<feature type="chain" id="PRO_5046021777" description="Alpha/beta hydrolase" evidence="1">
    <location>
        <begin position="19"/>
        <end position="226"/>
    </location>
</feature>
<dbReference type="EMBL" id="BAAAZU010000022">
    <property type="protein sequence ID" value="GAA3928175.1"/>
    <property type="molecule type" value="Genomic_DNA"/>
</dbReference>
<evidence type="ECO:0000313" key="2">
    <source>
        <dbReference type="EMBL" id="GAA3928175.1"/>
    </source>
</evidence>
<evidence type="ECO:0000313" key="3">
    <source>
        <dbReference type="Proteomes" id="UP001501727"/>
    </source>
</evidence>
<dbReference type="PROSITE" id="PS51257">
    <property type="entry name" value="PROKAR_LIPOPROTEIN"/>
    <property type="match status" value="1"/>
</dbReference>
<reference evidence="3" key="1">
    <citation type="journal article" date="2019" name="Int. J. Syst. Evol. Microbiol.">
        <title>The Global Catalogue of Microorganisms (GCM) 10K type strain sequencing project: providing services to taxonomists for standard genome sequencing and annotation.</title>
        <authorList>
            <consortium name="The Broad Institute Genomics Platform"/>
            <consortium name="The Broad Institute Genome Sequencing Center for Infectious Disease"/>
            <person name="Wu L."/>
            <person name="Ma J."/>
        </authorList>
    </citation>
    <scope>NUCLEOTIDE SEQUENCE [LARGE SCALE GENOMIC DNA]</scope>
    <source>
        <strain evidence="3">JCM 16916</strain>
    </source>
</reference>
<organism evidence="2 3">
    <name type="scientific">Luteimonas lutimaris</name>
    <dbReference type="NCBI Taxonomy" id="698645"/>
    <lineage>
        <taxon>Bacteria</taxon>
        <taxon>Pseudomonadati</taxon>
        <taxon>Pseudomonadota</taxon>
        <taxon>Gammaproteobacteria</taxon>
        <taxon>Lysobacterales</taxon>
        <taxon>Lysobacteraceae</taxon>
        <taxon>Luteimonas</taxon>
    </lineage>
</organism>
<dbReference type="RefSeq" id="WP_344760091.1">
    <property type="nucleotide sequence ID" value="NZ_BAAAZU010000022.1"/>
</dbReference>
<name>A0ABP7MQH2_9GAMM</name>
<feature type="signal peptide" evidence="1">
    <location>
        <begin position="1"/>
        <end position="18"/>
    </location>
</feature>
<keyword evidence="1" id="KW-0732">Signal</keyword>
<dbReference type="InterPro" id="IPR029045">
    <property type="entry name" value="ClpP/crotonase-like_dom_sf"/>
</dbReference>
<comment type="caution">
    <text evidence="2">The sequence shown here is derived from an EMBL/GenBank/DDBJ whole genome shotgun (WGS) entry which is preliminary data.</text>
</comment>